<accession>A0A5U2F8P6</accession>
<evidence type="ECO:0000256" key="1">
    <source>
        <dbReference type="SAM" id="MobiDB-lite"/>
    </source>
</evidence>
<dbReference type="AlphaFoldDB" id="A0A5U2F8P6"/>
<sequence>MEKINSLRDAVTRHNHWSRANPD</sequence>
<proteinExistence type="predicted"/>
<evidence type="ECO:0000313" key="2">
    <source>
        <dbReference type="EMBL" id="EBP0014183.1"/>
    </source>
</evidence>
<feature type="non-terminal residue" evidence="2">
    <location>
        <position position="23"/>
    </location>
</feature>
<protein>
    <submittedName>
        <fullName evidence="2">Phage tail protein</fullName>
    </submittedName>
</protein>
<feature type="region of interest" description="Disordered" evidence="1">
    <location>
        <begin position="1"/>
        <end position="23"/>
    </location>
</feature>
<feature type="compositionally biased region" description="Basic and acidic residues" evidence="1">
    <location>
        <begin position="1"/>
        <end position="12"/>
    </location>
</feature>
<reference evidence="2" key="1">
    <citation type="submission" date="2018-07" db="EMBL/GenBank/DDBJ databases">
        <authorList>
            <consortium name="GenomeTrakr network: Whole genome sequencing for foodborne pathogen traceback"/>
        </authorList>
    </citation>
    <scope>NUCLEOTIDE SEQUENCE</scope>
    <source>
        <strain evidence="2">CFSAN018538</strain>
    </source>
</reference>
<name>A0A5U2F8P6_SALER</name>
<gene>
    <name evidence="2" type="ORF">HX37_26535</name>
</gene>
<comment type="caution">
    <text evidence="2">The sequence shown here is derived from an EMBL/GenBank/DDBJ whole genome shotgun (WGS) entry which is preliminary data.</text>
</comment>
<dbReference type="EMBL" id="AAGKHU010000306">
    <property type="protein sequence ID" value="EBP0014183.1"/>
    <property type="molecule type" value="Genomic_DNA"/>
</dbReference>
<organism evidence="2">
    <name type="scientific">Salmonella enterica</name>
    <name type="common">Salmonella choleraesuis</name>
    <dbReference type="NCBI Taxonomy" id="28901"/>
    <lineage>
        <taxon>Bacteria</taxon>
        <taxon>Pseudomonadati</taxon>
        <taxon>Pseudomonadota</taxon>
        <taxon>Gammaproteobacteria</taxon>
        <taxon>Enterobacterales</taxon>
        <taxon>Enterobacteriaceae</taxon>
        <taxon>Salmonella</taxon>
    </lineage>
</organism>